<keyword evidence="2" id="KW-1185">Reference proteome</keyword>
<reference evidence="1" key="1">
    <citation type="submission" date="2010-10" db="EMBL/GenBank/DDBJ databases">
        <authorList>
            <consortium name="US DOE Joint Genome Institute (JGI-PGF)"/>
            <person name="Lucas S."/>
            <person name="Copeland A."/>
            <person name="Lapidus A."/>
            <person name="Bruce D."/>
            <person name="Goodwin L."/>
            <person name="Pitluck S."/>
            <person name="Kyrpides N."/>
            <person name="Mavromatis K."/>
            <person name="Detter J.C."/>
            <person name="Han C."/>
            <person name="Land M."/>
            <person name="Hauser L."/>
            <person name="Markowitz V."/>
            <person name="Cheng J.-F."/>
            <person name="Hugenholtz P."/>
            <person name="Woyke T."/>
            <person name="Wu D."/>
            <person name="Pukall R."/>
            <person name="Wahrenburg C."/>
            <person name="Brambilla E."/>
            <person name="Klenk H.-P."/>
            <person name="Eisen J.A."/>
        </authorList>
    </citation>
    <scope>NUCLEOTIDE SEQUENCE [LARGE SCALE GENOMIC DNA]</scope>
    <source>
        <strain evidence="1">DSM 13965</strain>
    </source>
</reference>
<gene>
    <name evidence="1" type="ORF">ThesuDRAFT_01744</name>
</gene>
<evidence type="ECO:0000313" key="1">
    <source>
        <dbReference type="EMBL" id="EKP94020.1"/>
    </source>
</evidence>
<dbReference type="HOGENOM" id="CLU_154527_0_0_9"/>
<dbReference type="AlphaFoldDB" id="K6NYU9"/>
<dbReference type="EMBL" id="AENY02000003">
    <property type="protein sequence ID" value="EKP94020.1"/>
    <property type="molecule type" value="Genomic_DNA"/>
</dbReference>
<comment type="caution">
    <text evidence="1">The sequence shown here is derived from an EMBL/GenBank/DDBJ whole genome shotgun (WGS) entry which is preliminary data.</text>
</comment>
<reference evidence="1" key="2">
    <citation type="submission" date="2012-10" db="EMBL/GenBank/DDBJ databases">
        <title>Improved high-quality draft of Thermaerobacter subterraneus C21, DSM 13965.</title>
        <authorList>
            <consortium name="DOE Joint Genome Institute"/>
            <person name="Eisen J."/>
            <person name="Huntemann M."/>
            <person name="Wei C.-L."/>
            <person name="Han J."/>
            <person name="Detter J.C."/>
            <person name="Han C."/>
            <person name="Tapia R."/>
            <person name="Chen A."/>
            <person name="Kyrpides N."/>
            <person name="Mavromatis K."/>
            <person name="Markowitz V."/>
            <person name="Szeto E."/>
            <person name="Ivanova N."/>
            <person name="Mikhailova N."/>
            <person name="Ovchinnikova G."/>
            <person name="Pagani I."/>
            <person name="Pati A."/>
            <person name="Goodwin L."/>
            <person name="Nordberg H.P."/>
            <person name="Cantor M.N."/>
            <person name="Hua S.X."/>
            <person name="Woyke T."/>
            <person name="Eisen J."/>
            <person name="Klenk H.-P."/>
        </authorList>
    </citation>
    <scope>NUCLEOTIDE SEQUENCE [LARGE SCALE GENOMIC DNA]</scope>
    <source>
        <strain evidence="1">DSM 13965</strain>
    </source>
</reference>
<organism evidence="1 2">
    <name type="scientific">Thermaerobacter subterraneus DSM 13965</name>
    <dbReference type="NCBI Taxonomy" id="867903"/>
    <lineage>
        <taxon>Bacteria</taxon>
        <taxon>Bacillati</taxon>
        <taxon>Bacillota</taxon>
        <taxon>Clostridia</taxon>
        <taxon>Eubacteriales</taxon>
        <taxon>Clostridiales Family XVII. Incertae Sedis</taxon>
        <taxon>Thermaerobacter</taxon>
    </lineage>
</organism>
<name>K6NYU9_9FIRM</name>
<dbReference type="SUPFAM" id="SSF88697">
    <property type="entry name" value="PUA domain-like"/>
    <property type="match status" value="1"/>
</dbReference>
<dbReference type="eggNOG" id="COG2411">
    <property type="taxonomic scope" value="Bacteria"/>
</dbReference>
<proteinExistence type="predicted"/>
<dbReference type="InterPro" id="IPR015947">
    <property type="entry name" value="PUA-like_sf"/>
</dbReference>
<protein>
    <recommendedName>
        <fullName evidence="3">ASCH domain-containing protein</fullName>
    </recommendedName>
</protein>
<accession>K6NYU9</accession>
<dbReference type="RefSeq" id="WP_006904018.1">
    <property type="nucleotide sequence ID" value="NZ_JH976535.1"/>
</dbReference>
<dbReference type="OrthoDB" id="1633824at2"/>
<dbReference type="Proteomes" id="UP000005710">
    <property type="component" value="Unassembled WGS sequence"/>
</dbReference>
<evidence type="ECO:0000313" key="2">
    <source>
        <dbReference type="Proteomes" id="UP000005710"/>
    </source>
</evidence>
<sequence length="115" mass="13071">MKALNFYSTVYQANLLAAEKRCTIRLGDKRDKYREGDLVWVTYGNRFEPRQKLFTAVIDRVVVKPLGQLTAAELAAEDPNLKSPGELAGFLERIYDRPVSLDETVSAVFFSRVLE</sequence>
<evidence type="ECO:0008006" key="3">
    <source>
        <dbReference type="Google" id="ProtNLM"/>
    </source>
</evidence>